<proteinExistence type="predicted"/>
<feature type="compositionally biased region" description="Polar residues" evidence="1">
    <location>
        <begin position="135"/>
        <end position="152"/>
    </location>
</feature>
<dbReference type="AlphaFoldDB" id="A0A369K7N8"/>
<organism evidence="2 3">
    <name type="scientific">Hypsizygus marmoreus</name>
    <name type="common">White beech mushroom</name>
    <name type="synonym">Agaricus marmoreus</name>
    <dbReference type="NCBI Taxonomy" id="39966"/>
    <lineage>
        <taxon>Eukaryota</taxon>
        <taxon>Fungi</taxon>
        <taxon>Dikarya</taxon>
        <taxon>Basidiomycota</taxon>
        <taxon>Agaricomycotina</taxon>
        <taxon>Agaricomycetes</taxon>
        <taxon>Agaricomycetidae</taxon>
        <taxon>Agaricales</taxon>
        <taxon>Tricholomatineae</taxon>
        <taxon>Lyophyllaceae</taxon>
        <taxon>Hypsizygus</taxon>
    </lineage>
</organism>
<feature type="compositionally biased region" description="Acidic residues" evidence="1">
    <location>
        <begin position="120"/>
        <end position="132"/>
    </location>
</feature>
<comment type="caution">
    <text evidence="2">The sequence shown here is derived from an EMBL/GenBank/DDBJ whole genome shotgun (WGS) entry which is preliminary data.</text>
</comment>
<keyword evidence="3" id="KW-1185">Reference proteome</keyword>
<gene>
    <name evidence="2" type="ORF">Hypma_005937</name>
</gene>
<reference evidence="2" key="1">
    <citation type="submission" date="2018-04" db="EMBL/GenBank/DDBJ databases">
        <title>Whole genome sequencing of Hypsizygus marmoreus.</title>
        <authorList>
            <person name="Choi I.-G."/>
            <person name="Min B."/>
            <person name="Kim J.-G."/>
            <person name="Kim S."/>
            <person name="Oh Y.-L."/>
            <person name="Kong W.-S."/>
            <person name="Park H."/>
            <person name="Jeong J."/>
            <person name="Song E.-S."/>
        </authorList>
    </citation>
    <scope>NUCLEOTIDE SEQUENCE [LARGE SCALE GENOMIC DNA]</scope>
    <source>
        <strain evidence="2">51987-8</strain>
    </source>
</reference>
<evidence type="ECO:0000313" key="3">
    <source>
        <dbReference type="Proteomes" id="UP000076154"/>
    </source>
</evidence>
<dbReference type="Proteomes" id="UP000076154">
    <property type="component" value="Unassembled WGS sequence"/>
</dbReference>
<feature type="region of interest" description="Disordered" evidence="1">
    <location>
        <begin position="109"/>
        <end position="191"/>
    </location>
</feature>
<accession>A0A369K7N8</accession>
<feature type="region of interest" description="Disordered" evidence="1">
    <location>
        <begin position="207"/>
        <end position="239"/>
    </location>
</feature>
<evidence type="ECO:0000313" key="2">
    <source>
        <dbReference type="EMBL" id="RDB30639.1"/>
    </source>
</evidence>
<dbReference type="OrthoDB" id="3260546at2759"/>
<dbReference type="InParanoid" id="A0A369K7N8"/>
<sequence length="256" mass="28767">MAPEEKKYGRGLVSDPSAPPFGKLTRGTMGRLGNDRKRWSVPGFLNPASHKQSQVEPTARGKRQPWAPSSRLCEHSPSLVTRGVTVGYFGPDFPSTSTHLFQFPTHPTTIQIRRKSSEPSDIDFDQESDDPFDSPLTSFDSLPNTRINPTQNPRHRHHRPDKTPIPTWRTPSPNTFNLPARGHSSAPQFGGKPSALKRYFEDVKLLADSGTLSDKKPSNLPSDTRARRRRVPPRTEAGNDWDAFKKAITKLYHARR</sequence>
<evidence type="ECO:0000256" key="1">
    <source>
        <dbReference type="SAM" id="MobiDB-lite"/>
    </source>
</evidence>
<name>A0A369K7N8_HYPMA</name>
<protein>
    <submittedName>
        <fullName evidence="2">Uncharacterized protein</fullName>
    </submittedName>
</protein>
<dbReference type="EMBL" id="LUEZ02000004">
    <property type="protein sequence ID" value="RDB30639.1"/>
    <property type="molecule type" value="Genomic_DNA"/>
</dbReference>
<feature type="region of interest" description="Disordered" evidence="1">
    <location>
        <begin position="1"/>
        <end position="73"/>
    </location>
</feature>